<evidence type="ECO:0000313" key="1">
    <source>
        <dbReference type="EMBL" id="AVX05013.1"/>
    </source>
</evidence>
<dbReference type="EMBL" id="CP021330">
    <property type="protein sequence ID" value="AVX05013.1"/>
    <property type="molecule type" value="Genomic_DNA"/>
</dbReference>
<dbReference type="KEGG" id="mmyr:MXMO3_02501"/>
<dbReference type="AlphaFoldDB" id="A0A2R4MGC4"/>
<dbReference type="Proteomes" id="UP000258927">
    <property type="component" value="Chromosome"/>
</dbReference>
<protein>
    <submittedName>
        <fullName evidence="1">Uncharacterized protein</fullName>
    </submittedName>
</protein>
<sequence length="67" mass="7234">MIGVYAASWPREGRDGGFAGRGGRAAFLVLPDTEGVLFKDGDIGSAPRTRLAERKMPLARDGNRLIF</sequence>
<keyword evidence="2" id="KW-1185">Reference proteome</keyword>
<reference evidence="1 2" key="1">
    <citation type="submission" date="2017-05" db="EMBL/GenBank/DDBJ databases">
        <title>Genome Analysis of Maritalea myrionectae HL2708#5.</title>
        <authorList>
            <consortium name="Cotde Inc.-PKNU"/>
            <person name="Jang D."/>
            <person name="Oh H.-M."/>
        </authorList>
    </citation>
    <scope>NUCLEOTIDE SEQUENCE [LARGE SCALE GENOMIC DNA]</scope>
    <source>
        <strain evidence="1 2">HL2708#5</strain>
    </source>
</reference>
<accession>A0A2R4MGC4</accession>
<proteinExistence type="predicted"/>
<organism evidence="1 2">
    <name type="scientific">Maritalea myrionectae</name>
    <dbReference type="NCBI Taxonomy" id="454601"/>
    <lineage>
        <taxon>Bacteria</taxon>
        <taxon>Pseudomonadati</taxon>
        <taxon>Pseudomonadota</taxon>
        <taxon>Alphaproteobacteria</taxon>
        <taxon>Hyphomicrobiales</taxon>
        <taxon>Devosiaceae</taxon>
        <taxon>Maritalea</taxon>
    </lineage>
</organism>
<name>A0A2R4MGC4_9HYPH</name>
<evidence type="ECO:0000313" key="2">
    <source>
        <dbReference type="Proteomes" id="UP000258927"/>
    </source>
</evidence>
<gene>
    <name evidence="1" type="ORF">MXMO3_02501</name>
</gene>